<evidence type="ECO:0000313" key="3">
    <source>
        <dbReference type="Proteomes" id="UP000306007"/>
    </source>
</evidence>
<dbReference type="Pfam" id="PF03819">
    <property type="entry name" value="MazG"/>
    <property type="match status" value="1"/>
</dbReference>
<dbReference type="GeneID" id="40474701"/>
<dbReference type="EMBL" id="CP040846">
    <property type="protein sequence ID" value="QDA31228.1"/>
    <property type="molecule type" value="Genomic_DNA"/>
</dbReference>
<dbReference type="Gene3D" id="1.10.287.1080">
    <property type="entry name" value="MazG-like"/>
    <property type="match status" value="1"/>
</dbReference>
<dbReference type="KEGG" id="tic:FH039_05915"/>
<evidence type="ECO:0000313" key="2">
    <source>
        <dbReference type="EMBL" id="QDA31228.1"/>
    </source>
</evidence>
<dbReference type="SUPFAM" id="SSF101386">
    <property type="entry name" value="all-alpha NTP pyrophosphatases"/>
    <property type="match status" value="1"/>
</dbReference>
<proteinExistence type="predicted"/>
<keyword evidence="3" id="KW-1185">Reference proteome</keyword>
<sequence length="104" mass="11902">MNEHQEKVDRLVREFGGYWSPFEMLAALVEEVGELADELLKVEGVKGTGGKERLEEEIGDVVFALACIANYYDIDLINALDKSLEKYRIRDKNRWREPDEDPGG</sequence>
<name>A0A4Y5SK07_9EURY</name>
<protein>
    <recommendedName>
        <fullName evidence="1">NTP pyrophosphohydrolase MazG-like domain-containing protein</fullName>
    </recommendedName>
</protein>
<dbReference type="InterPro" id="IPR012359">
    <property type="entry name" value="MazG-related_YpjD"/>
</dbReference>
<dbReference type="AlphaFoldDB" id="A0A4Y5SK07"/>
<reference evidence="2 3" key="1">
    <citation type="submission" date="2019-06" db="EMBL/GenBank/DDBJ databases">
        <title>Thermococcus indicus sp. nov., a Fe(III)-reducing hyperthermophilic archaeon isolated from the Onnuri vent field of the Central Indian Ocean ridge.</title>
        <authorList>
            <person name="Lim J.K."/>
            <person name="Kim Y.J."/>
            <person name="Kwon K.K."/>
        </authorList>
    </citation>
    <scope>NUCLEOTIDE SEQUENCE [LARGE SCALE GENOMIC DNA]</scope>
    <source>
        <strain evidence="2 3">IOH1</strain>
    </source>
</reference>
<dbReference type="InterPro" id="IPR047046">
    <property type="entry name" value="YpjD/YvdC"/>
</dbReference>
<feature type="domain" description="NTP pyrophosphohydrolase MazG-like" evidence="1">
    <location>
        <begin position="23"/>
        <end position="95"/>
    </location>
</feature>
<evidence type="ECO:0000259" key="1">
    <source>
        <dbReference type="Pfam" id="PF03819"/>
    </source>
</evidence>
<accession>A0A4Y5SK07</accession>
<organism evidence="2 3">
    <name type="scientific">Thermococcus indicus</name>
    <dbReference type="NCBI Taxonomy" id="2586643"/>
    <lineage>
        <taxon>Archaea</taxon>
        <taxon>Methanobacteriati</taxon>
        <taxon>Methanobacteriota</taxon>
        <taxon>Thermococci</taxon>
        <taxon>Thermococcales</taxon>
        <taxon>Thermococcaceae</taxon>
        <taxon>Thermococcus</taxon>
    </lineage>
</organism>
<dbReference type="PANTHER" id="PTHR42692:SF1">
    <property type="entry name" value="NUCLEOTIDE PYROPHOSPHOHYDROLASE"/>
    <property type="match status" value="1"/>
</dbReference>
<dbReference type="RefSeq" id="WP_139680573.1">
    <property type="nucleotide sequence ID" value="NZ_CP040846.1"/>
</dbReference>
<dbReference type="PIRSF" id="PIRSF029904">
    <property type="entry name" value="UCP029904_pph"/>
    <property type="match status" value="1"/>
</dbReference>
<dbReference type="OrthoDB" id="85269at2157"/>
<dbReference type="Proteomes" id="UP000306007">
    <property type="component" value="Chromosome"/>
</dbReference>
<dbReference type="PANTHER" id="PTHR42692">
    <property type="entry name" value="NUCLEOTIDE PYROPHOSPHOHYDROLASE"/>
    <property type="match status" value="1"/>
</dbReference>
<gene>
    <name evidence="2" type="ORF">FH039_05915</name>
</gene>
<dbReference type="InterPro" id="IPR004518">
    <property type="entry name" value="MazG-like_dom"/>
</dbReference>